<protein>
    <submittedName>
        <fullName evidence="2">Uncharacterized protein</fullName>
    </submittedName>
</protein>
<comment type="caution">
    <text evidence="2">The sequence shown here is derived from an EMBL/GenBank/DDBJ whole genome shotgun (WGS) entry which is preliminary data.</text>
</comment>
<dbReference type="Pfam" id="PF14223">
    <property type="entry name" value="Retrotran_gag_2"/>
    <property type="match status" value="1"/>
</dbReference>
<feature type="region of interest" description="Disordered" evidence="1">
    <location>
        <begin position="348"/>
        <end position="436"/>
    </location>
</feature>
<feature type="compositionally biased region" description="Basic and acidic residues" evidence="1">
    <location>
        <begin position="392"/>
        <end position="415"/>
    </location>
</feature>
<sequence length="894" mass="102594">MNPSATSQIALDNALLSSTGAFLGKPINLITLDRQSLLKGNESEKESLGDSGEEYDDDEDDSEDESDDGNNDDNNNDDGDYNDDKDKNDDNDDDEDNSNRTESDINNADNEKKENKEEKDDAEELYRDVNVNLRKEDVEMTEADQGGADQQNVSQESGFDSSVSADFTDKLLNFKNTSPADNVIASLMDTIVRHKEPSSQTSSLFTVPVMVILEITSTFTTTIPPPPPFVNPLSKQSTPTPTQTASEITSFLAFQDFSSVFKFNDRVTNMEKDLSEMKQVDYLLMRHIHSLSEFKLTKILMDKIEEHKSYLRAEYKKELYDTLVKSYNTYKYLFETYGEVFTLKRNQDYKDKHQDPSVGSDRGTKSRKSSKDAESSRDPKSKESKSTSSSKETSRSQHKSSDKSAHAEEPSHIVDDSGGQQNQKFNTGNNDEQPDNEATCKVYWFKKPEQPTTPDHDWNKRQYVDFRPSETQISNLACAEKPPTLFDELMDPLIDFSAFFMNRLNITNLTQELLVVTNLKMMKLYDYGHLDEIEVRKEDQQLYKFNKSDFLRLGLQDIEDMLLLLVQQELINLMTNKRYDLNVALRMFTRCIVIQRRVEEIQFGVKSYQKKLNLTKPDTFRPDLKKRTAFTANLGPQGVIYTDQNDINRLLRTDELQKFSDGMFNHTNSAKLKTVLRFIFKKIAFCLQEDLAFCLQEDPAFCLGSTAQMHNNVMADASRDRLPMLVIGRYPQWRSRFLLYFDTRPNGDALRKCILSGPYKPTTVLIQAVEATDDSLAIPEYTIVETPMNMSPNKKAHFLAEKEAIHLILTGIGDEIYSTVDACQIAEEMWEAIERLQQGESLNIQDEKTNLFWEFGKFTSHDGETMESYYTKFYKLMYEMIRNNLFVTTMQVNV</sequence>
<dbReference type="AlphaFoldDB" id="A0A6L2MQX0"/>
<feature type="region of interest" description="Disordered" evidence="1">
    <location>
        <begin position="141"/>
        <end position="161"/>
    </location>
</feature>
<gene>
    <name evidence="2" type="ORF">Tci_048326</name>
</gene>
<name>A0A6L2MQX0_TANCI</name>
<evidence type="ECO:0000313" key="2">
    <source>
        <dbReference type="EMBL" id="GEU76348.1"/>
    </source>
</evidence>
<feature type="region of interest" description="Disordered" evidence="1">
    <location>
        <begin position="34"/>
        <end position="128"/>
    </location>
</feature>
<organism evidence="2">
    <name type="scientific">Tanacetum cinerariifolium</name>
    <name type="common">Dalmatian daisy</name>
    <name type="synonym">Chrysanthemum cinerariifolium</name>
    <dbReference type="NCBI Taxonomy" id="118510"/>
    <lineage>
        <taxon>Eukaryota</taxon>
        <taxon>Viridiplantae</taxon>
        <taxon>Streptophyta</taxon>
        <taxon>Embryophyta</taxon>
        <taxon>Tracheophyta</taxon>
        <taxon>Spermatophyta</taxon>
        <taxon>Magnoliopsida</taxon>
        <taxon>eudicotyledons</taxon>
        <taxon>Gunneridae</taxon>
        <taxon>Pentapetalae</taxon>
        <taxon>asterids</taxon>
        <taxon>campanulids</taxon>
        <taxon>Asterales</taxon>
        <taxon>Asteraceae</taxon>
        <taxon>Asteroideae</taxon>
        <taxon>Anthemideae</taxon>
        <taxon>Anthemidinae</taxon>
        <taxon>Tanacetum</taxon>
    </lineage>
</organism>
<reference evidence="2" key="1">
    <citation type="journal article" date="2019" name="Sci. Rep.">
        <title>Draft genome of Tanacetum cinerariifolium, the natural source of mosquito coil.</title>
        <authorList>
            <person name="Yamashiro T."/>
            <person name="Shiraishi A."/>
            <person name="Satake H."/>
            <person name="Nakayama K."/>
        </authorList>
    </citation>
    <scope>NUCLEOTIDE SEQUENCE</scope>
</reference>
<feature type="compositionally biased region" description="Basic and acidic residues" evidence="1">
    <location>
        <begin position="369"/>
        <end position="385"/>
    </location>
</feature>
<feature type="compositionally biased region" description="Polar residues" evidence="1">
    <location>
        <begin position="418"/>
        <end position="431"/>
    </location>
</feature>
<feature type="compositionally biased region" description="Acidic residues" evidence="1">
    <location>
        <begin position="51"/>
        <end position="81"/>
    </location>
</feature>
<feature type="compositionally biased region" description="Basic and acidic residues" evidence="1">
    <location>
        <begin position="97"/>
        <end position="128"/>
    </location>
</feature>
<evidence type="ECO:0000256" key="1">
    <source>
        <dbReference type="SAM" id="MobiDB-lite"/>
    </source>
</evidence>
<accession>A0A6L2MQX0</accession>
<feature type="compositionally biased region" description="Polar residues" evidence="1">
    <location>
        <begin position="148"/>
        <end position="161"/>
    </location>
</feature>
<dbReference type="EMBL" id="BKCJ010007261">
    <property type="protein sequence ID" value="GEU76348.1"/>
    <property type="molecule type" value="Genomic_DNA"/>
</dbReference>
<proteinExistence type="predicted"/>